<accession>A0A371FX33</accession>
<keyword evidence="2" id="KW-1185">Reference proteome</keyword>
<evidence type="ECO:0000313" key="1">
    <source>
        <dbReference type="EMBL" id="RDX82897.1"/>
    </source>
</evidence>
<dbReference type="AlphaFoldDB" id="A0A371FX33"/>
<dbReference type="OrthoDB" id="1422241at2759"/>
<dbReference type="EMBL" id="QJKJ01007516">
    <property type="protein sequence ID" value="RDX82897.1"/>
    <property type="molecule type" value="Genomic_DNA"/>
</dbReference>
<feature type="non-terminal residue" evidence="1">
    <location>
        <position position="1"/>
    </location>
</feature>
<proteinExistence type="predicted"/>
<organism evidence="1 2">
    <name type="scientific">Mucuna pruriens</name>
    <name type="common">Velvet bean</name>
    <name type="synonym">Dolichos pruriens</name>
    <dbReference type="NCBI Taxonomy" id="157652"/>
    <lineage>
        <taxon>Eukaryota</taxon>
        <taxon>Viridiplantae</taxon>
        <taxon>Streptophyta</taxon>
        <taxon>Embryophyta</taxon>
        <taxon>Tracheophyta</taxon>
        <taxon>Spermatophyta</taxon>
        <taxon>Magnoliopsida</taxon>
        <taxon>eudicotyledons</taxon>
        <taxon>Gunneridae</taxon>
        <taxon>Pentapetalae</taxon>
        <taxon>rosids</taxon>
        <taxon>fabids</taxon>
        <taxon>Fabales</taxon>
        <taxon>Fabaceae</taxon>
        <taxon>Papilionoideae</taxon>
        <taxon>50 kb inversion clade</taxon>
        <taxon>NPAAA clade</taxon>
        <taxon>indigoferoid/millettioid clade</taxon>
        <taxon>Phaseoleae</taxon>
        <taxon>Mucuna</taxon>
    </lineage>
</organism>
<comment type="caution">
    <text evidence="1">The sequence shown here is derived from an EMBL/GenBank/DDBJ whole genome shotgun (WGS) entry which is preliminary data.</text>
</comment>
<sequence>MLTLELDADLKAQADSHLIRKTKNINVGHSSGSFNSVAKADTFENKPEIVDNPLYKLEPMENNNRTLKELATPDVLYHPWCIQYPQLELARLYELKSRFIHLLPKFHNLIGEDPYKHLKEFHVGIPEDDIKMKVFPFSLDGATKDWF</sequence>
<evidence type="ECO:0008006" key="3">
    <source>
        <dbReference type="Google" id="ProtNLM"/>
    </source>
</evidence>
<name>A0A371FX33_MUCPR</name>
<evidence type="ECO:0000313" key="2">
    <source>
        <dbReference type="Proteomes" id="UP000257109"/>
    </source>
</evidence>
<reference evidence="1" key="1">
    <citation type="submission" date="2018-05" db="EMBL/GenBank/DDBJ databases">
        <title>Draft genome of Mucuna pruriens seed.</title>
        <authorList>
            <person name="Nnadi N.E."/>
            <person name="Vos R."/>
            <person name="Hasami M.H."/>
            <person name="Devisetty U.K."/>
            <person name="Aguiy J.C."/>
        </authorList>
    </citation>
    <scope>NUCLEOTIDE SEQUENCE [LARGE SCALE GENOMIC DNA]</scope>
    <source>
        <strain evidence="1">JCA_2017</strain>
    </source>
</reference>
<gene>
    <name evidence="1" type="ORF">CR513_36262</name>
</gene>
<dbReference type="Proteomes" id="UP000257109">
    <property type="component" value="Unassembled WGS sequence"/>
</dbReference>
<protein>
    <recommendedName>
        <fullName evidence="3">Reverse transcriptase domain-containing protein</fullName>
    </recommendedName>
</protein>